<dbReference type="CDD" id="cd11566">
    <property type="entry name" value="eIF1_SUI1"/>
    <property type="match status" value="1"/>
</dbReference>
<keyword evidence="2 5" id="KW-0396">Initiation factor</keyword>
<dbReference type="PROSITE" id="PS50296">
    <property type="entry name" value="SUI1"/>
    <property type="match status" value="1"/>
</dbReference>
<protein>
    <submittedName>
        <fullName evidence="5">Eukaryotic translation initiation factor 1</fullName>
    </submittedName>
</protein>
<evidence type="ECO:0000313" key="5">
    <source>
        <dbReference type="EMBL" id="CAH2302582.1"/>
    </source>
</evidence>
<evidence type="ECO:0000313" key="6">
    <source>
        <dbReference type="Proteomes" id="UP001295444"/>
    </source>
</evidence>
<keyword evidence="6" id="KW-1185">Reference proteome</keyword>
<dbReference type="Proteomes" id="UP001295444">
    <property type="component" value="Chromosome 06"/>
</dbReference>
<dbReference type="Pfam" id="PF01253">
    <property type="entry name" value="SUI1"/>
    <property type="match status" value="1"/>
</dbReference>
<reference evidence="5" key="1">
    <citation type="submission" date="2022-03" db="EMBL/GenBank/DDBJ databases">
        <authorList>
            <person name="Alioto T."/>
            <person name="Alioto T."/>
            <person name="Gomez Garrido J."/>
        </authorList>
    </citation>
    <scope>NUCLEOTIDE SEQUENCE</scope>
</reference>
<feature type="domain" description="SUI1" evidence="4">
    <location>
        <begin position="59"/>
        <end position="129"/>
    </location>
</feature>
<dbReference type="InterPro" id="IPR005874">
    <property type="entry name" value="SUI1_euk"/>
</dbReference>
<dbReference type="GO" id="GO:0003743">
    <property type="term" value="F:translation initiation factor activity"/>
    <property type="evidence" value="ECO:0007669"/>
    <property type="project" value="UniProtKB-KW"/>
</dbReference>
<dbReference type="EMBL" id="OW240917">
    <property type="protein sequence ID" value="CAH2302582.1"/>
    <property type="molecule type" value="Genomic_DNA"/>
</dbReference>
<dbReference type="AlphaFoldDB" id="A0AAD1SL32"/>
<organism evidence="5 6">
    <name type="scientific">Pelobates cultripes</name>
    <name type="common">Western spadefoot toad</name>
    <dbReference type="NCBI Taxonomy" id="61616"/>
    <lineage>
        <taxon>Eukaryota</taxon>
        <taxon>Metazoa</taxon>
        <taxon>Chordata</taxon>
        <taxon>Craniata</taxon>
        <taxon>Vertebrata</taxon>
        <taxon>Euteleostomi</taxon>
        <taxon>Amphibia</taxon>
        <taxon>Batrachia</taxon>
        <taxon>Anura</taxon>
        <taxon>Pelobatoidea</taxon>
        <taxon>Pelobatidae</taxon>
        <taxon>Pelobates</taxon>
    </lineage>
</organism>
<evidence type="ECO:0000256" key="3">
    <source>
        <dbReference type="ARBA" id="ARBA00022917"/>
    </source>
</evidence>
<name>A0AAD1SL32_PELCU</name>
<comment type="similarity">
    <text evidence="1">Belongs to the SUI1 family.</text>
</comment>
<dbReference type="PANTHER" id="PTHR10388">
    <property type="entry name" value="EUKARYOTIC TRANSLATION INITIATION FACTOR SUI1"/>
    <property type="match status" value="1"/>
</dbReference>
<proteinExistence type="inferred from homology"/>
<dbReference type="Gene3D" id="1.10.10.60">
    <property type="entry name" value="Homeodomain-like"/>
    <property type="match status" value="1"/>
</dbReference>
<dbReference type="InterPro" id="IPR001950">
    <property type="entry name" value="SUI1"/>
</dbReference>
<keyword evidence="3" id="KW-0648">Protein biosynthesis</keyword>
<evidence type="ECO:0000256" key="2">
    <source>
        <dbReference type="ARBA" id="ARBA00022540"/>
    </source>
</evidence>
<gene>
    <name evidence="5" type="ORF">PECUL_23A049165</name>
</gene>
<evidence type="ECO:0000256" key="1">
    <source>
        <dbReference type="ARBA" id="ARBA00005422"/>
    </source>
</evidence>
<accession>A0AAD1SL32</accession>
<evidence type="ECO:0000259" key="4">
    <source>
        <dbReference type="PROSITE" id="PS50296"/>
    </source>
</evidence>
<sequence>MEAVKMEKKKELSDFDKGQIEMARRLGLSVSRTASLVGCSKRTVISNFQKGRKDVQPVISVKLQQRNGRKTLTNIQGIPDEHDKKKLVQAFKEKFACDGSVVEHPIFGEMIQLPGDQRKNACQFLVEIGLAKDDQLNVVES</sequence>
<dbReference type="InterPro" id="IPR036877">
    <property type="entry name" value="SUI1_dom_sf"/>
</dbReference>
<dbReference type="SUPFAM" id="SSF55159">
    <property type="entry name" value="eIF1-like"/>
    <property type="match status" value="1"/>
</dbReference>
<dbReference type="Gene3D" id="3.30.780.10">
    <property type="entry name" value="SUI1-like domain"/>
    <property type="match status" value="1"/>
</dbReference>